<proteinExistence type="predicted"/>
<evidence type="ECO:0000313" key="3">
    <source>
        <dbReference type="Proteomes" id="UP000184447"/>
    </source>
</evidence>
<keyword evidence="1" id="KW-1133">Transmembrane helix</keyword>
<gene>
    <name evidence="2" type="ORF">SAMN02745207_00794</name>
</gene>
<dbReference type="Proteomes" id="UP000184447">
    <property type="component" value="Unassembled WGS sequence"/>
</dbReference>
<feature type="transmembrane region" description="Helical" evidence="1">
    <location>
        <begin position="12"/>
        <end position="45"/>
    </location>
</feature>
<evidence type="ECO:0000313" key="2">
    <source>
        <dbReference type="EMBL" id="SHH34422.1"/>
    </source>
</evidence>
<name>A0A1M5S718_9CLOT</name>
<reference evidence="2 3" key="1">
    <citation type="submission" date="2016-11" db="EMBL/GenBank/DDBJ databases">
        <authorList>
            <person name="Jaros S."/>
            <person name="Januszkiewicz K."/>
            <person name="Wedrychowicz H."/>
        </authorList>
    </citation>
    <scope>NUCLEOTIDE SEQUENCE [LARGE SCALE GENOMIC DNA]</scope>
    <source>
        <strain evidence="2 3">DSM 8605</strain>
    </source>
</reference>
<evidence type="ECO:0000256" key="1">
    <source>
        <dbReference type="SAM" id="Phobius"/>
    </source>
</evidence>
<dbReference type="RefSeq" id="WP_073337140.1">
    <property type="nucleotide sequence ID" value="NZ_FQXM01000004.1"/>
</dbReference>
<dbReference type="EMBL" id="FQXM01000004">
    <property type="protein sequence ID" value="SHH34422.1"/>
    <property type="molecule type" value="Genomic_DNA"/>
</dbReference>
<feature type="transmembrane region" description="Helical" evidence="1">
    <location>
        <begin position="150"/>
        <end position="168"/>
    </location>
</feature>
<accession>A0A1M5S718</accession>
<sequence>MTKKFTNYQDSFFIITILFFILGMIHISFSILGFLCFITPFVLFGIYKDKIWCKYYCPRAGFFMRFLSKISLKKKLPKVLKTEGFKRGVVIYFIINLFFVTMSTIMVSLGKVAPMGEIRFMILFTMPFDLPQLLNISLPNGIIHLGYRMYSIMFSSTIVGLILGILYAPRTWCTICPVQTLTTVKKK</sequence>
<dbReference type="STRING" id="1121316.SAMN02745207_00794"/>
<dbReference type="AlphaFoldDB" id="A0A1M5S718"/>
<protein>
    <recommendedName>
        <fullName evidence="4">4Fe-4S binding domain-containing protein</fullName>
    </recommendedName>
</protein>
<keyword evidence="1" id="KW-0812">Transmembrane</keyword>
<feature type="transmembrane region" description="Helical" evidence="1">
    <location>
        <begin position="89"/>
        <end position="112"/>
    </location>
</feature>
<keyword evidence="1" id="KW-0472">Membrane</keyword>
<keyword evidence="3" id="KW-1185">Reference proteome</keyword>
<evidence type="ECO:0008006" key="4">
    <source>
        <dbReference type="Google" id="ProtNLM"/>
    </source>
</evidence>
<organism evidence="2 3">
    <name type="scientific">Clostridium grantii DSM 8605</name>
    <dbReference type="NCBI Taxonomy" id="1121316"/>
    <lineage>
        <taxon>Bacteria</taxon>
        <taxon>Bacillati</taxon>
        <taxon>Bacillota</taxon>
        <taxon>Clostridia</taxon>
        <taxon>Eubacteriales</taxon>
        <taxon>Clostridiaceae</taxon>
        <taxon>Clostridium</taxon>
    </lineage>
</organism>